<dbReference type="Gene3D" id="3.40.50.1820">
    <property type="entry name" value="alpha/beta hydrolase"/>
    <property type="match status" value="1"/>
</dbReference>
<name>A0AAW8QXT8_9ALTE</name>
<evidence type="ECO:0000259" key="1">
    <source>
        <dbReference type="Pfam" id="PF00561"/>
    </source>
</evidence>
<proteinExistence type="predicted"/>
<dbReference type="PANTHER" id="PTHR43798">
    <property type="entry name" value="MONOACYLGLYCEROL LIPASE"/>
    <property type="match status" value="1"/>
</dbReference>
<dbReference type="GO" id="GO:0016020">
    <property type="term" value="C:membrane"/>
    <property type="evidence" value="ECO:0007669"/>
    <property type="project" value="TreeGrafter"/>
</dbReference>
<dbReference type="AlphaFoldDB" id="A0AAW8QXT8"/>
<evidence type="ECO:0000313" key="2">
    <source>
        <dbReference type="EMBL" id="MDT0581921.1"/>
    </source>
</evidence>
<dbReference type="Pfam" id="PF00561">
    <property type="entry name" value="Abhydrolase_1"/>
    <property type="match status" value="1"/>
</dbReference>
<dbReference type="InterPro" id="IPR029058">
    <property type="entry name" value="AB_hydrolase_fold"/>
</dbReference>
<dbReference type="Proteomes" id="UP001249020">
    <property type="component" value="Unassembled WGS sequence"/>
</dbReference>
<dbReference type="PRINTS" id="PR00111">
    <property type="entry name" value="ABHYDROLASE"/>
</dbReference>
<feature type="domain" description="AB hydrolase-1" evidence="1">
    <location>
        <begin position="26"/>
        <end position="267"/>
    </location>
</feature>
<dbReference type="InterPro" id="IPR050266">
    <property type="entry name" value="AB_hydrolase_sf"/>
</dbReference>
<keyword evidence="2" id="KW-0378">Hydrolase</keyword>
<evidence type="ECO:0000313" key="3">
    <source>
        <dbReference type="Proteomes" id="UP001249020"/>
    </source>
</evidence>
<gene>
    <name evidence="2" type="ORF">RM544_05185</name>
</gene>
<reference evidence="2 3" key="1">
    <citation type="submission" date="2023-09" db="EMBL/GenBank/DDBJ databases">
        <authorList>
            <person name="Rey-Velasco X."/>
        </authorList>
    </citation>
    <scope>NUCLEOTIDE SEQUENCE [LARGE SCALE GENOMIC DNA]</scope>
    <source>
        <strain evidence="2 3">W409</strain>
    </source>
</reference>
<dbReference type="PANTHER" id="PTHR43798:SF33">
    <property type="entry name" value="HYDROLASE, PUTATIVE (AFU_ORTHOLOGUE AFUA_2G14860)-RELATED"/>
    <property type="match status" value="1"/>
</dbReference>
<dbReference type="RefSeq" id="WP_311360688.1">
    <property type="nucleotide sequence ID" value="NZ_JAVRIE010000001.1"/>
</dbReference>
<dbReference type="EMBL" id="JAVRIE010000001">
    <property type="protein sequence ID" value="MDT0581921.1"/>
    <property type="molecule type" value="Genomic_DNA"/>
</dbReference>
<comment type="caution">
    <text evidence="2">The sequence shown here is derived from an EMBL/GenBank/DDBJ whole genome shotgun (WGS) entry which is preliminary data.</text>
</comment>
<dbReference type="SUPFAM" id="SSF53474">
    <property type="entry name" value="alpha/beta-Hydrolases"/>
    <property type="match status" value="1"/>
</dbReference>
<sequence>MPIEQIQFELGKQTIAALSNNNQGKPLLILVHGWLDNAASFSALLPELEAYHAIAIDLPGHGLSSHRSPDAHYHLLDYVNDLHNLVEQNGWDKIALVGHSLGGIISSIYSASFPEKVSSFVCIESAGPLTEDESTTISQIRGSIESRIAANGKPIKQPNDFASIVQARRRVSDLCEMNAETILRRNVRELDNGDLEWTTDKRLRTQSSIRLTSLQAENIVKSILCPIHVVLGESGFEKVKKLMKERQGLFQNLQLTSLKGGHHVHMESVNELASIVKNHCQLKISD</sequence>
<dbReference type="InterPro" id="IPR000073">
    <property type="entry name" value="AB_hydrolase_1"/>
</dbReference>
<organism evidence="2 3">
    <name type="scientific">Brumicola blandensis</name>
    <dbReference type="NCBI Taxonomy" id="3075611"/>
    <lineage>
        <taxon>Bacteria</taxon>
        <taxon>Pseudomonadati</taxon>
        <taxon>Pseudomonadota</taxon>
        <taxon>Gammaproteobacteria</taxon>
        <taxon>Alteromonadales</taxon>
        <taxon>Alteromonadaceae</taxon>
        <taxon>Brumicola</taxon>
    </lineage>
</organism>
<protein>
    <submittedName>
        <fullName evidence="2">Alpha/beta hydrolase</fullName>
    </submittedName>
</protein>
<dbReference type="GO" id="GO:0016787">
    <property type="term" value="F:hydrolase activity"/>
    <property type="evidence" value="ECO:0007669"/>
    <property type="project" value="UniProtKB-KW"/>
</dbReference>
<keyword evidence="3" id="KW-1185">Reference proteome</keyword>
<accession>A0AAW8QXT8</accession>